<keyword evidence="2" id="KW-1185">Reference proteome</keyword>
<gene>
    <name evidence="1" type="ORF">BS47DRAFT_510875</name>
</gene>
<protein>
    <submittedName>
        <fullName evidence="1">Uncharacterized protein</fullName>
    </submittedName>
</protein>
<dbReference type="AlphaFoldDB" id="A0A9P6AI33"/>
<comment type="caution">
    <text evidence="1">The sequence shown here is derived from an EMBL/GenBank/DDBJ whole genome shotgun (WGS) entry which is preliminary data.</text>
</comment>
<dbReference type="Proteomes" id="UP000886523">
    <property type="component" value="Unassembled WGS sequence"/>
</dbReference>
<evidence type="ECO:0000313" key="1">
    <source>
        <dbReference type="EMBL" id="KAF9505739.1"/>
    </source>
</evidence>
<dbReference type="EMBL" id="MU129138">
    <property type="protein sequence ID" value="KAF9505739.1"/>
    <property type="molecule type" value="Genomic_DNA"/>
</dbReference>
<evidence type="ECO:0000313" key="2">
    <source>
        <dbReference type="Proteomes" id="UP000886523"/>
    </source>
</evidence>
<organism evidence="1 2">
    <name type="scientific">Hydnum rufescens UP504</name>
    <dbReference type="NCBI Taxonomy" id="1448309"/>
    <lineage>
        <taxon>Eukaryota</taxon>
        <taxon>Fungi</taxon>
        <taxon>Dikarya</taxon>
        <taxon>Basidiomycota</taxon>
        <taxon>Agaricomycotina</taxon>
        <taxon>Agaricomycetes</taxon>
        <taxon>Cantharellales</taxon>
        <taxon>Hydnaceae</taxon>
        <taxon>Hydnum</taxon>
    </lineage>
</organism>
<accession>A0A9P6AI33</accession>
<reference evidence="1" key="1">
    <citation type="journal article" date="2020" name="Nat. Commun.">
        <title>Large-scale genome sequencing of mycorrhizal fungi provides insights into the early evolution of symbiotic traits.</title>
        <authorList>
            <person name="Miyauchi S."/>
            <person name="Kiss E."/>
            <person name="Kuo A."/>
            <person name="Drula E."/>
            <person name="Kohler A."/>
            <person name="Sanchez-Garcia M."/>
            <person name="Morin E."/>
            <person name="Andreopoulos B."/>
            <person name="Barry K.W."/>
            <person name="Bonito G."/>
            <person name="Buee M."/>
            <person name="Carver A."/>
            <person name="Chen C."/>
            <person name="Cichocki N."/>
            <person name="Clum A."/>
            <person name="Culley D."/>
            <person name="Crous P.W."/>
            <person name="Fauchery L."/>
            <person name="Girlanda M."/>
            <person name="Hayes R.D."/>
            <person name="Keri Z."/>
            <person name="LaButti K."/>
            <person name="Lipzen A."/>
            <person name="Lombard V."/>
            <person name="Magnuson J."/>
            <person name="Maillard F."/>
            <person name="Murat C."/>
            <person name="Nolan M."/>
            <person name="Ohm R.A."/>
            <person name="Pangilinan J."/>
            <person name="Pereira M.F."/>
            <person name="Perotto S."/>
            <person name="Peter M."/>
            <person name="Pfister S."/>
            <person name="Riley R."/>
            <person name="Sitrit Y."/>
            <person name="Stielow J.B."/>
            <person name="Szollosi G."/>
            <person name="Zifcakova L."/>
            <person name="Stursova M."/>
            <person name="Spatafora J.W."/>
            <person name="Tedersoo L."/>
            <person name="Vaario L.M."/>
            <person name="Yamada A."/>
            <person name="Yan M."/>
            <person name="Wang P."/>
            <person name="Xu J."/>
            <person name="Bruns T."/>
            <person name="Baldrian P."/>
            <person name="Vilgalys R."/>
            <person name="Dunand C."/>
            <person name="Henrissat B."/>
            <person name="Grigoriev I.V."/>
            <person name="Hibbett D."/>
            <person name="Nagy L.G."/>
            <person name="Martin F.M."/>
        </authorList>
    </citation>
    <scope>NUCLEOTIDE SEQUENCE</scope>
    <source>
        <strain evidence="1">UP504</strain>
    </source>
</reference>
<name>A0A9P6AI33_9AGAM</name>
<sequence length="70" mass="7641">MHYCLYLSSITVPTLFAETVDGLGCSIHHRPLGHPKQPTRLLAPSIGGLCTRLFASIGKKNIQENIPCSH</sequence>
<proteinExistence type="predicted"/>